<dbReference type="OrthoDB" id="3038309at2759"/>
<comment type="caution">
    <text evidence="3">The sequence shown here is derived from an EMBL/GenBank/DDBJ whole genome shotgun (WGS) entry which is preliminary data.</text>
</comment>
<dbReference type="Pfam" id="PF24883">
    <property type="entry name" value="NPHP3_N"/>
    <property type="match status" value="1"/>
</dbReference>
<dbReference type="InterPro" id="IPR027417">
    <property type="entry name" value="P-loop_NTPase"/>
</dbReference>
<name>A0A9P6JUJ3_9AGAR</name>
<dbReference type="Gene3D" id="3.40.50.300">
    <property type="entry name" value="P-loop containing nucleotide triphosphate hydrolases"/>
    <property type="match status" value="1"/>
</dbReference>
<dbReference type="Proteomes" id="UP000807306">
    <property type="component" value="Unassembled WGS sequence"/>
</dbReference>
<proteinExistence type="predicted"/>
<accession>A0A9P6JUJ3</accession>
<evidence type="ECO:0000313" key="4">
    <source>
        <dbReference type="Proteomes" id="UP000807306"/>
    </source>
</evidence>
<reference evidence="3" key="1">
    <citation type="submission" date="2020-11" db="EMBL/GenBank/DDBJ databases">
        <authorList>
            <consortium name="DOE Joint Genome Institute"/>
            <person name="Ahrendt S."/>
            <person name="Riley R."/>
            <person name="Andreopoulos W."/>
            <person name="Labutti K."/>
            <person name="Pangilinan J."/>
            <person name="Ruiz-Duenas F.J."/>
            <person name="Barrasa J.M."/>
            <person name="Sanchez-Garcia M."/>
            <person name="Camarero S."/>
            <person name="Miyauchi S."/>
            <person name="Serrano A."/>
            <person name="Linde D."/>
            <person name="Babiker R."/>
            <person name="Drula E."/>
            <person name="Ayuso-Fernandez I."/>
            <person name="Pacheco R."/>
            <person name="Padilla G."/>
            <person name="Ferreira P."/>
            <person name="Barriuso J."/>
            <person name="Kellner H."/>
            <person name="Castanera R."/>
            <person name="Alfaro M."/>
            <person name="Ramirez L."/>
            <person name="Pisabarro A.G."/>
            <person name="Kuo A."/>
            <person name="Tritt A."/>
            <person name="Lipzen A."/>
            <person name="He G."/>
            <person name="Yan M."/>
            <person name="Ng V."/>
            <person name="Cullen D."/>
            <person name="Martin F."/>
            <person name="Rosso M.-N."/>
            <person name="Henrissat B."/>
            <person name="Hibbett D."/>
            <person name="Martinez A.T."/>
            <person name="Grigoriev I.V."/>
        </authorList>
    </citation>
    <scope>NUCLEOTIDE SEQUENCE</scope>
    <source>
        <strain evidence="3">CBS 506.95</strain>
    </source>
</reference>
<keyword evidence="4" id="KW-1185">Reference proteome</keyword>
<dbReference type="PROSITE" id="PS50837">
    <property type="entry name" value="NACHT"/>
    <property type="match status" value="1"/>
</dbReference>
<organism evidence="3 4">
    <name type="scientific">Crepidotus variabilis</name>
    <dbReference type="NCBI Taxonomy" id="179855"/>
    <lineage>
        <taxon>Eukaryota</taxon>
        <taxon>Fungi</taxon>
        <taxon>Dikarya</taxon>
        <taxon>Basidiomycota</taxon>
        <taxon>Agaricomycotina</taxon>
        <taxon>Agaricomycetes</taxon>
        <taxon>Agaricomycetidae</taxon>
        <taxon>Agaricales</taxon>
        <taxon>Agaricineae</taxon>
        <taxon>Crepidotaceae</taxon>
        <taxon>Crepidotus</taxon>
    </lineage>
</organism>
<evidence type="ECO:0000256" key="1">
    <source>
        <dbReference type="ARBA" id="ARBA00022737"/>
    </source>
</evidence>
<feature type="domain" description="NACHT" evidence="2">
    <location>
        <begin position="78"/>
        <end position="232"/>
    </location>
</feature>
<dbReference type="EMBL" id="MU157831">
    <property type="protein sequence ID" value="KAF9532520.1"/>
    <property type="molecule type" value="Genomic_DNA"/>
</dbReference>
<dbReference type="PANTHER" id="PTHR10039">
    <property type="entry name" value="AMELOGENIN"/>
    <property type="match status" value="1"/>
</dbReference>
<evidence type="ECO:0000259" key="2">
    <source>
        <dbReference type="PROSITE" id="PS50837"/>
    </source>
</evidence>
<dbReference type="PANTHER" id="PTHR10039:SF17">
    <property type="entry name" value="FUNGAL STAND N-TERMINAL GOODBYE DOMAIN-CONTAINING PROTEIN-RELATED"/>
    <property type="match status" value="1"/>
</dbReference>
<gene>
    <name evidence="3" type="ORF">CPB83DRAFT_903545</name>
</gene>
<keyword evidence="1" id="KW-0677">Repeat</keyword>
<dbReference type="InterPro" id="IPR056884">
    <property type="entry name" value="NPHP3-like_N"/>
</dbReference>
<sequence length="751" mass="85870">MSVQMFAHAQKVRIEGSHFSTTVINKIKGLDRFLDYCSPASLLDSRDRFDPPRCAPETRSAVLHELRQWFTEPECAALLMWLYGGPGVGKTALGQTFAEERMQLGLLLATFFFCNTAPSVDRSDGDRLIPTILVQILHHLPSLQPYVEQALSTEVAIFQRSRRTQMEKLIIEPIFELVKREEPPTDPLLIVVDGLDECSSAKTQSDLIHILTDALPRIPYPLRILIASRPESHIVDTFNHKIDKDITSKHVRRLDLDAVRGVNDDIWRVFRKAFDDIHKTHPIRWDLQADWPSHQEVQSLVWRASGNFTYVSTVIGYLQDPNACPDEQLNIILGLQVTPPDEKPFAQLDTLYSHIFSVVNKAVLPNVLLLLSVLHVMSRVVEGPTSVSSDASIQNLARIMGLRPAKLVLLLQPLRSLISIPDQGEGHIRPPHKSLYDFLLDPQRSGEYFLDTALGGERLFLHYRSNLETLGKSGYTDFWTGSHWGTLGSEAQNIGLIMLHYGLHTSPSTNTLAKGFQDRSQIFIIRISKFIDVLFTLLSREDFESSKEWQIFHAKKIRDALEAAGRLCNPKMSSEWLTRGEPVFLDPVTQNVHLMYKALLMVQNDIHTPTSPHAARSTPDYGKLYEFFREDDHQFLRDTFYRNQGHVGKHLGVVLLPYMSVSTVGRMGDYGSNYRSADVNFLSPNDELDVVACQRLVAFMKRHERYTRPETFTWVLDNWGIDKHFRWRRPELQKAQEKLAIERLELFYETP</sequence>
<dbReference type="AlphaFoldDB" id="A0A9P6JUJ3"/>
<dbReference type="SUPFAM" id="SSF52540">
    <property type="entry name" value="P-loop containing nucleoside triphosphate hydrolases"/>
    <property type="match status" value="1"/>
</dbReference>
<evidence type="ECO:0000313" key="3">
    <source>
        <dbReference type="EMBL" id="KAF9532520.1"/>
    </source>
</evidence>
<dbReference type="InterPro" id="IPR007111">
    <property type="entry name" value="NACHT_NTPase"/>
</dbReference>
<protein>
    <recommendedName>
        <fullName evidence="2">NACHT domain-containing protein</fullName>
    </recommendedName>
</protein>